<organism evidence="1 2">
    <name type="scientific">Diatraea saccharalis</name>
    <name type="common">sugarcane borer</name>
    <dbReference type="NCBI Taxonomy" id="40085"/>
    <lineage>
        <taxon>Eukaryota</taxon>
        <taxon>Metazoa</taxon>
        <taxon>Ecdysozoa</taxon>
        <taxon>Arthropoda</taxon>
        <taxon>Hexapoda</taxon>
        <taxon>Insecta</taxon>
        <taxon>Pterygota</taxon>
        <taxon>Neoptera</taxon>
        <taxon>Endopterygota</taxon>
        <taxon>Lepidoptera</taxon>
        <taxon>Glossata</taxon>
        <taxon>Ditrysia</taxon>
        <taxon>Pyraloidea</taxon>
        <taxon>Crambidae</taxon>
        <taxon>Crambinae</taxon>
        <taxon>Diatraea</taxon>
    </lineage>
</organism>
<protein>
    <submittedName>
        <fullName evidence="1">Uncharacterized protein</fullName>
    </submittedName>
</protein>
<evidence type="ECO:0000313" key="2">
    <source>
        <dbReference type="Proteomes" id="UP001153714"/>
    </source>
</evidence>
<gene>
    <name evidence="1" type="ORF">DIATSA_LOCUS10512</name>
</gene>
<evidence type="ECO:0000313" key="1">
    <source>
        <dbReference type="EMBL" id="CAG9793038.1"/>
    </source>
</evidence>
<reference evidence="1" key="2">
    <citation type="submission" date="2022-10" db="EMBL/GenBank/DDBJ databases">
        <authorList>
            <consortium name="ENA_rothamsted_submissions"/>
            <consortium name="culmorum"/>
            <person name="King R."/>
        </authorList>
    </citation>
    <scope>NUCLEOTIDE SEQUENCE</scope>
</reference>
<dbReference type="AlphaFoldDB" id="A0A9N9RBH9"/>
<proteinExistence type="predicted"/>
<dbReference type="Proteomes" id="UP001153714">
    <property type="component" value="Chromosome 5"/>
</dbReference>
<dbReference type="OrthoDB" id="6375801at2759"/>
<reference evidence="1" key="1">
    <citation type="submission" date="2021-12" db="EMBL/GenBank/DDBJ databases">
        <authorList>
            <person name="King R."/>
        </authorList>
    </citation>
    <scope>NUCLEOTIDE SEQUENCE</scope>
</reference>
<sequence length="121" mass="14173">MKICELYSPGSLHDLLVENIHPLFINNRTHLLVKVASERKIEYAYLGRAKSGVDEDGDVRVIFYKSVDDTGKLFKLVEPDVSDVMFENLLQIIPPPRVVKRRRRIFYEFHQPIKVFEKKSK</sequence>
<keyword evidence="2" id="KW-1185">Reference proteome</keyword>
<dbReference type="EMBL" id="OU893336">
    <property type="protein sequence ID" value="CAG9793038.1"/>
    <property type="molecule type" value="Genomic_DNA"/>
</dbReference>
<name>A0A9N9RBH9_9NEOP</name>
<accession>A0A9N9RBH9</accession>